<organism evidence="1 2">
    <name type="scientific">Sinorhizobium chiapasense</name>
    <dbReference type="NCBI Taxonomy" id="501572"/>
    <lineage>
        <taxon>Bacteria</taxon>
        <taxon>Pseudomonadati</taxon>
        <taxon>Pseudomonadota</taxon>
        <taxon>Alphaproteobacteria</taxon>
        <taxon>Hyphomicrobiales</taxon>
        <taxon>Rhizobiaceae</taxon>
        <taxon>Sinorhizobium/Ensifer group</taxon>
        <taxon>Sinorhizobium</taxon>
    </lineage>
</organism>
<keyword evidence="2" id="KW-1185">Reference proteome</keyword>
<keyword evidence="1" id="KW-0614">Plasmid</keyword>
<geneLocation type="plasmid" evidence="1 2">
    <name>pSchITTGS70b</name>
</geneLocation>
<accession>A0ABZ2BIJ3</accession>
<dbReference type="EMBL" id="CP133150">
    <property type="protein sequence ID" value="WVT06360.1"/>
    <property type="molecule type" value="Genomic_DNA"/>
</dbReference>
<evidence type="ECO:0000313" key="2">
    <source>
        <dbReference type="Proteomes" id="UP001432360"/>
    </source>
</evidence>
<sequence>MNDAFVNPLTRGTPGIVGKTRTIKAWAREVLNLADEAVVSVNELSCHLPGCPPKETVILVMHQADTMQISIHKAMKDVAKDDIAYAFSASATGPV</sequence>
<proteinExistence type="predicted"/>
<name>A0ABZ2BIJ3_9HYPH</name>
<dbReference type="RefSeq" id="WP_331375424.1">
    <property type="nucleotide sequence ID" value="NZ_CP133150.1"/>
</dbReference>
<dbReference type="Proteomes" id="UP001432360">
    <property type="component" value="Plasmid pSchITTGS70b"/>
</dbReference>
<reference evidence="1" key="1">
    <citation type="submission" date="2023-08" db="EMBL/GenBank/DDBJ databases">
        <title>Complete genome sequence of Sinorhizobium chiapanecum ITTG S70 isolated from Acaciella angustissima nodules in Chiapas-Mexico.</title>
        <authorList>
            <person name="Rincon-Rosales R."/>
            <person name="Rogel M.A."/>
            <person name="Rincon-Medina C.I."/>
            <person name="Guerrero G."/>
            <person name="Manzano-Gomez L.A."/>
            <person name="Lopez-Lopez A."/>
            <person name="Rincon Molina F.A."/>
            <person name="Martinez-Romero E."/>
        </authorList>
    </citation>
    <scope>NUCLEOTIDE SEQUENCE</scope>
    <source>
        <strain evidence="1">ITTG S70</strain>
        <plasmid evidence="1">pSchITTGS70b</plasmid>
    </source>
</reference>
<evidence type="ECO:0000313" key="1">
    <source>
        <dbReference type="EMBL" id="WVT06360.1"/>
    </source>
</evidence>
<gene>
    <name evidence="1" type="ORF">RB548_22090</name>
</gene>
<protein>
    <submittedName>
        <fullName evidence="1">Uncharacterized protein</fullName>
    </submittedName>
</protein>